<feature type="domain" description="PiggyBac transposable element-derived protein" evidence="1">
    <location>
        <begin position="95"/>
        <end position="175"/>
    </location>
</feature>
<evidence type="ECO:0000313" key="2">
    <source>
        <dbReference type="EMBL" id="KOX75839.1"/>
    </source>
</evidence>
<gene>
    <name evidence="2" type="ORF">WN51_13323</name>
</gene>
<organism evidence="2 3">
    <name type="scientific">Melipona quadrifasciata</name>
    <dbReference type="NCBI Taxonomy" id="166423"/>
    <lineage>
        <taxon>Eukaryota</taxon>
        <taxon>Metazoa</taxon>
        <taxon>Ecdysozoa</taxon>
        <taxon>Arthropoda</taxon>
        <taxon>Hexapoda</taxon>
        <taxon>Insecta</taxon>
        <taxon>Pterygota</taxon>
        <taxon>Neoptera</taxon>
        <taxon>Endopterygota</taxon>
        <taxon>Hymenoptera</taxon>
        <taxon>Apocrita</taxon>
        <taxon>Aculeata</taxon>
        <taxon>Apoidea</taxon>
        <taxon>Anthophila</taxon>
        <taxon>Apidae</taxon>
        <taxon>Melipona</taxon>
    </lineage>
</organism>
<evidence type="ECO:0000313" key="3">
    <source>
        <dbReference type="Proteomes" id="UP000053105"/>
    </source>
</evidence>
<dbReference type="EMBL" id="KQ435757">
    <property type="protein sequence ID" value="KOX75839.1"/>
    <property type="molecule type" value="Genomic_DNA"/>
</dbReference>
<dbReference type="Proteomes" id="UP000053105">
    <property type="component" value="Unassembled WGS sequence"/>
</dbReference>
<sequence length="264" mass="29873">KGTVTSIINSLDEMYPPLSSAVWKSMHTTINEIKLTRKQYVGVISVIIIDNIKNCLKSAEINIDILNNLCLKSVDGIERLLLFSSDLYKSENFILTVYKSKPNIKVLLLSTRHTGVQIEDNHKRLPESISYYNKTKFGVDVVDQMARKYSIKAGNFRWPLQIFFNILDLAAINAWILYKQCTVATISRKQYMFSLAEELDAENKENICQRSGASSSSIILQERKSCQVGYCNKNKSSNCCISCKKVVCGKCTGKAEYTCKKCTE</sequence>
<dbReference type="InterPro" id="IPR029526">
    <property type="entry name" value="PGBD"/>
</dbReference>
<dbReference type="Pfam" id="PF13843">
    <property type="entry name" value="DDE_Tnp_1_7"/>
    <property type="match status" value="1"/>
</dbReference>
<keyword evidence="3" id="KW-1185">Reference proteome</keyword>
<dbReference type="PANTHER" id="PTHR46599">
    <property type="entry name" value="PIGGYBAC TRANSPOSABLE ELEMENT-DERIVED PROTEIN 4"/>
    <property type="match status" value="1"/>
</dbReference>
<proteinExistence type="predicted"/>
<accession>A0A0M9A4S2</accession>
<reference evidence="2 3" key="1">
    <citation type="submission" date="2015-07" db="EMBL/GenBank/DDBJ databases">
        <title>The genome of Melipona quadrifasciata.</title>
        <authorList>
            <person name="Pan H."/>
            <person name="Kapheim K."/>
        </authorList>
    </citation>
    <scope>NUCLEOTIDE SEQUENCE [LARGE SCALE GENOMIC DNA]</scope>
    <source>
        <strain evidence="2">0111107301</strain>
        <tissue evidence="2">Whole body</tissue>
    </source>
</reference>
<dbReference type="OrthoDB" id="8123139at2759"/>
<name>A0A0M9A4S2_9HYME</name>
<dbReference type="STRING" id="166423.A0A0M9A4S2"/>
<feature type="non-terminal residue" evidence="2">
    <location>
        <position position="1"/>
    </location>
</feature>
<protein>
    <recommendedName>
        <fullName evidence="1">PiggyBac transposable element-derived protein domain-containing protein</fullName>
    </recommendedName>
</protein>
<dbReference type="PANTHER" id="PTHR46599:SF6">
    <property type="entry name" value="DUAL SPECIFICITY PHOSPHATASE 26"/>
    <property type="match status" value="1"/>
</dbReference>
<evidence type="ECO:0000259" key="1">
    <source>
        <dbReference type="Pfam" id="PF13843"/>
    </source>
</evidence>
<dbReference type="AlphaFoldDB" id="A0A0M9A4S2"/>